<sequence length="148" mass="16253">MSGSNLFNLQAFPHTHHPSPTLEAQTGARMRQVFAVLDEDKAARNVRGPQTPRTELGRGLVLYASANSIRPTADTSLSTSPVPIRPSSGGTWTETWGLRICGFFLVQDVGPGVESRGLRALGRAWVGPVWGRSETWKIWGFQENILRV</sequence>
<evidence type="ECO:0000313" key="1">
    <source>
        <dbReference type="EMBL" id="RYO80158.1"/>
    </source>
</evidence>
<organism evidence="1 2">
    <name type="scientific">Monosporascus cannonballus</name>
    <dbReference type="NCBI Taxonomy" id="155416"/>
    <lineage>
        <taxon>Eukaryota</taxon>
        <taxon>Fungi</taxon>
        <taxon>Dikarya</taxon>
        <taxon>Ascomycota</taxon>
        <taxon>Pezizomycotina</taxon>
        <taxon>Sordariomycetes</taxon>
        <taxon>Xylariomycetidae</taxon>
        <taxon>Xylariales</taxon>
        <taxon>Xylariales incertae sedis</taxon>
        <taxon>Monosporascus</taxon>
    </lineage>
</organism>
<comment type="caution">
    <text evidence="1">The sequence shown here is derived from an EMBL/GenBank/DDBJ whole genome shotgun (WGS) entry which is preliminary data.</text>
</comment>
<dbReference type="EMBL" id="QJNS01000299">
    <property type="protein sequence ID" value="RYO80158.1"/>
    <property type="molecule type" value="Genomic_DNA"/>
</dbReference>
<evidence type="ECO:0000313" key="2">
    <source>
        <dbReference type="Proteomes" id="UP000294003"/>
    </source>
</evidence>
<reference evidence="1 2" key="1">
    <citation type="submission" date="2018-06" db="EMBL/GenBank/DDBJ databases">
        <title>Complete Genomes of Monosporascus.</title>
        <authorList>
            <person name="Robinson A.J."/>
            <person name="Natvig D.O."/>
        </authorList>
    </citation>
    <scope>NUCLEOTIDE SEQUENCE [LARGE SCALE GENOMIC DNA]</scope>
    <source>
        <strain evidence="1 2">CBS 609.92</strain>
    </source>
</reference>
<accession>A0ABY0GYM3</accession>
<proteinExistence type="predicted"/>
<protein>
    <submittedName>
        <fullName evidence="1">Uncharacterized protein</fullName>
    </submittedName>
</protein>
<name>A0ABY0GYM3_9PEZI</name>
<gene>
    <name evidence="1" type="ORF">DL762_007809</name>
</gene>
<dbReference type="Proteomes" id="UP000294003">
    <property type="component" value="Unassembled WGS sequence"/>
</dbReference>
<keyword evidence="2" id="KW-1185">Reference proteome</keyword>